<accession>A0ABP9UZK2</accession>
<comment type="caution">
    <text evidence="7">The sequence shown here is derived from an EMBL/GenBank/DDBJ whole genome shotgun (WGS) entry which is preliminary data.</text>
</comment>
<evidence type="ECO:0000259" key="6">
    <source>
        <dbReference type="Pfam" id="PF01699"/>
    </source>
</evidence>
<gene>
    <name evidence="7" type="primary">yrbG</name>
    <name evidence="7" type="ORF">Rhal01_00431</name>
</gene>
<comment type="subcellular location">
    <subcellularLocation>
        <location evidence="1">Membrane</location>
        <topology evidence="1">Multi-pass membrane protein</topology>
    </subcellularLocation>
</comment>
<feature type="transmembrane region" description="Helical" evidence="5">
    <location>
        <begin position="6"/>
        <end position="24"/>
    </location>
</feature>
<dbReference type="RefSeq" id="WP_346187266.1">
    <property type="nucleotide sequence ID" value="NZ_BAABRL010000001.1"/>
</dbReference>
<dbReference type="Pfam" id="PF01699">
    <property type="entry name" value="Na_Ca_ex"/>
    <property type="match status" value="2"/>
</dbReference>
<feature type="transmembrane region" description="Helical" evidence="5">
    <location>
        <begin position="133"/>
        <end position="152"/>
    </location>
</feature>
<dbReference type="Gene3D" id="6.10.280.80">
    <property type="entry name" value="NCX, peripheral helical region"/>
    <property type="match status" value="1"/>
</dbReference>
<dbReference type="Proteomes" id="UP001424741">
    <property type="component" value="Unassembled WGS sequence"/>
</dbReference>
<evidence type="ECO:0000313" key="8">
    <source>
        <dbReference type="Proteomes" id="UP001424741"/>
    </source>
</evidence>
<name>A0ABP9UZK2_9BACT</name>
<dbReference type="InterPro" id="IPR004481">
    <property type="entry name" value="K/Na/Ca-exchanger"/>
</dbReference>
<dbReference type="Gene3D" id="1.20.1420.30">
    <property type="entry name" value="NCX, central ion-binding region"/>
    <property type="match status" value="2"/>
</dbReference>
<sequence length="332" mass="35877">MLRVVDPIIIHFLFIIGGLVALYFGAEWLVGGASSIAIKLGISPLVVGLTVVAFGTSAPELLVSLQANLNGQPDVALGNIIGSNICNIALILGVAAAMKPVVIHLQIIKREMPILIITSLVFVAMLWDKRIERWEGGILFAGIIIYVTASLIEARKEKGAGDYEEFSEEEVEEMKKSGASQMVKSVLLIIVGLVALKFGSQWLVEHGAEVAKWFGVSEAIIALFLFAFGTSLPELATSIVAIRKGQGDIITGNAIGSCIFNILTVIGITAMVHPIAEQNIASLDKMVMLGLTIAITLFMWSRMALNRIEGWLLLFGYLTYSVVRYCMDQGII</sequence>
<evidence type="ECO:0000256" key="4">
    <source>
        <dbReference type="ARBA" id="ARBA00023136"/>
    </source>
</evidence>
<feature type="transmembrane region" description="Helical" evidence="5">
    <location>
        <begin position="254"/>
        <end position="275"/>
    </location>
</feature>
<dbReference type="InterPro" id="IPR044880">
    <property type="entry name" value="NCX_ion-bd_dom_sf"/>
</dbReference>
<keyword evidence="4 5" id="KW-0472">Membrane</keyword>
<feature type="transmembrane region" description="Helical" evidence="5">
    <location>
        <begin position="182"/>
        <end position="199"/>
    </location>
</feature>
<evidence type="ECO:0000256" key="2">
    <source>
        <dbReference type="ARBA" id="ARBA00022692"/>
    </source>
</evidence>
<dbReference type="PANTHER" id="PTHR10846:SF8">
    <property type="entry name" value="INNER MEMBRANE PROTEIN YRBG"/>
    <property type="match status" value="1"/>
</dbReference>
<keyword evidence="2 5" id="KW-0812">Transmembrane</keyword>
<dbReference type="InterPro" id="IPR004837">
    <property type="entry name" value="NaCa_Exmemb"/>
</dbReference>
<dbReference type="PANTHER" id="PTHR10846">
    <property type="entry name" value="SODIUM/POTASSIUM/CALCIUM EXCHANGER"/>
    <property type="match status" value="1"/>
</dbReference>
<feature type="domain" description="Sodium/calcium exchanger membrane region" evidence="6">
    <location>
        <begin position="185"/>
        <end position="325"/>
    </location>
</feature>
<dbReference type="NCBIfam" id="TIGR00367">
    <property type="entry name" value="calcium/sodium antiporter"/>
    <property type="match status" value="1"/>
</dbReference>
<feature type="transmembrane region" description="Helical" evidence="5">
    <location>
        <begin position="36"/>
        <end position="56"/>
    </location>
</feature>
<feature type="transmembrane region" description="Helical" evidence="5">
    <location>
        <begin position="287"/>
        <end position="305"/>
    </location>
</feature>
<keyword evidence="8" id="KW-1185">Reference proteome</keyword>
<feature type="transmembrane region" description="Helical" evidence="5">
    <location>
        <begin position="76"/>
        <end position="98"/>
    </location>
</feature>
<evidence type="ECO:0000256" key="5">
    <source>
        <dbReference type="SAM" id="Phobius"/>
    </source>
</evidence>
<organism evidence="7 8">
    <name type="scientific">Rubritalea halochordaticola</name>
    <dbReference type="NCBI Taxonomy" id="714537"/>
    <lineage>
        <taxon>Bacteria</taxon>
        <taxon>Pseudomonadati</taxon>
        <taxon>Verrucomicrobiota</taxon>
        <taxon>Verrucomicrobiia</taxon>
        <taxon>Verrucomicrobiales</taxon>
        <taxon>Rubritaleaceae</taxon>
        <taxon>Rubritalea</taxon>
    </lineage>
</organism>
<protein>
    <submittedName>
        <fullName evidence="7">Inner membrane protein YrbG</fullName>
    </submittedName>
</protein>
<evidence type="ECO:0000256" key="1">
    <source>
        <dbReference type="ARBA" id="ARBA00004141"/>
    </source>
</evidence>
<feature type="domain" description="Sodium/calcium exchanger membrane region" evidence="6">
    <location>
        <begin position="11"/>
        <end position="150"/>
    </location>
</feature>
<keyword evidence="3 5" id="KW-1133">Transmembrane helix</keyword>
<dbReference type="EMBL" id="BAABRL010000001">
    <property type="protein sequence ID" value="GAA5494271.1"/>
    <property type="molecule type" value="Genomic_DNA"/>
</dbReference>
<feature type="transmembrane region" description="Helical" evidence="5">
    <location>
        <begin position="219"/>
        <end position="242"/>
    </location>
</feature>
<evidence type="ECO:0000256" key="3">
    <source>
        <dbReference type="ARBA" id="ARBA00022989"/>
    </source>
</evidence>
<proteinExistence type="predicted"/>
<reference evidence="7 8" key="1">
    <citation type="submission" date="2024-02" db="EMBL/GenBank/DDBJ databases">
        <title>Rubritalea halochordaticola NBRC 107102.</title>
        <authorList>
            <person name="Ichikawa N."/>
            <person name="Katano-Makiyama Y."/>
            <person name="Hidaka K."/>
        </authorList>
    </citation>
    <scope>NUCLEOTIDE SEQUENCE [LARGE SCALE GENOMIC DNA]</scope>
    <source>
        <strain evidence="7 8">NBRC 107102</strain>
    </source>
</reference>
<evidence type="ECO:0000313" key="7">
    <source>
        <dbReference type="EMBL" id="GAA5494271.1"/>
    </source>
</evidence>
<feature type="transmembrane region" description="Helical" evidence="5">
    <location>
        <begin position="110"/>
        <end position="127"/>
    </location>
</feature>